<feature type="transmembrane region" description="Helical" evidence="6">
    <location>
        <begin position="213"/>
        <end position="237"/>
    </location>
</feature>
<keyword evidence="2" id="KW-1003">Cell membrane</keyword>
<evidence type="ECO:0000256" key="2">
    <source>
        <dbReference type="ARBA" id="ARBA00022475"/>
    </source>
</evidence>
<reference evidence="7 8" key="1">
    <citation type="submission" date="2020-08" db="EMBL/GenBank/DDBJ databases">
        <title>Genome public.</title>
        <authorList>
            <person name="Liu C."/>
            <person name="Sun Q."/>
        </authorList>
    </citation>
    <scope>NUCLEOTIDE SEQUENCE [LARGE SCALE GENOMIC DNA]</scope>
    <source>
        <strain evidence="7 8">NSJ-35</strain>
    </source>
</reference>
<keyword evidence="4 6" id="KW-1133">Transmembrane helix</keyword>
<feature type="transmembrane region" description="Helical" evidence="6">
    <location>
        <begin position="74"/>
        <end position="99"/>
    </location>
</feature>
<name>A0ABR7EFL2_9FIRM</name>
<evidence type="ECO:0000313" key="7">
    <source>
        <dbReference type="EMBL" id="MBC5648443.1"/>
    </source>
</evidence>
<keyword evidence="8" id="KW-1185">Reference proteome</keyword>
<sequence length="319" mass="33059">MKKQENAHTKKFDELGILIVMIALFVFLAIASPFFLKVENIQNLLLQSVFVMLVGFGMTFVLTIGGIDLSVGSILGYSGAVTGMVIAAGGGVFPAILAGLGTGAGFGIINGLLITQLKIAPFLVTFAMSSVVRGILLLSTTNGAVSGFAVPEFTYLAQGYIAGLPIPVFITIIVFVILLFLFKFTSFGRNVTAIGSNREVAFLSGVSCGKITVGVYMLSGLLAALSGVLLAARLTAVQSEMGSGYEMDAIAAAVIGGTSMAGGKGSIVGAIIGAVILGMISNGLDLLSVNQFYRQIIVGAIIIIAVALERFTSRKAQRV</sequence>
<keyword evidence="5 6" id="KW-0472">Membrane</keyword>
<dbReference type="PANTHER" id="PTHR32196">
    <property type="entry name" value="ABC TRANSPORTER PERMEASE PROTEIN YPHD-RELATED-RELATED"/>
    <property type="match status" value="1"/>
</dbReference>
<keyword evidence="3 6" id="KW-0812">Transmembrane</keyword>
<feature type="transmembrane region" description="Helical" evidence="6">
    <location>
        <begin position="249"/>
        <end position="280"/>
    </location>
</feature>
<feature type="transmembrane region" description="Helical" evidence="6">
    <location>
        <begin position="12"/>
        <end position="36"/>
    </location>
</feature>
<dbReference type="CDD" id="cd06579">
    <property type="entry name" value="TM_PBP1_transp_AraH_like"/>
    <property type="match status" value="1"/>
</dbReference>
<evidence type="ECO:0000256" key="3">
    <source>
        <dbReference type="ARBA" id="ARBA00022692"/>
    </source>
</evidence>
<evidence type="ECO:0000256" key="1">
    <source>
        <dbReference type="ARBA" id="ARBA00004651"/>
    </source>
</evidence>
<dbReference type="Proteomes" id="UP000606889">
    <property type="component" value="Unassembled WGS sequence"/>
</dbReference>
<feature type="transmembrane region" description="Helical" evidence="6">
    <location>
        <begin position="292"/>
        <end position="308"/>
    </location>
</feature>
<dbReference type="EMBL" id="JACOON010000004">
    <property type="protein sequence ID" value="MBC5648443.1"/>
    <property type="molecule type" value="Genomic_DNA"/>
</dbReference>
<feature type="transmembrane region" description="Helical" evidence="6">
    <location>
        <begin position="159"/>
        <end position="182"/>
    </location>
</feature>
<organism evidence="7 8">
    <name type="scientific">Christensenella tenuis</name>
    <dbReference type="NCBI Taxonomy" id="2763033"/>
    <lineage>
        <taxon>Bacteria</taxon>
        <taxon>Bacillati</taxon>
        <taxon>Bacillota</taxon>
        <taxon>Clostridia</taxon>
        <taxon>Christensenellales</taxon>
        <taxon>Christensenellaceae</taxon>
        <taxon>Christensenella</taxon>
    </lineage>
</organism>
<evidence type="ECO:0000256" key="5">
    <source>
        <dbReference type="ARBA" id="ARBA00023136"/>
    </source>
</evidence>
<dbReference type="InterPro" id="IPR001851">
    <property type="entry name" value="ABC_transp_permease"/>
</dbReference>
<evidence type="ECO:0000256" key="6">
    <source>
        <dbReference type="SAM" id="Phobius"/>
    </source>
</evidence>
<evidence type="ECO:0000313" key="8">
    <source>
        <dbReference type="Proteomes" id="UP000606889"/>
    </source>
</evidence>
<evidence type="ECO:0000256" key="4">
    <source>
        <dbReference type="ARBA" id="ARBA00022989"/>
    </source>
</evidence>
<dbReference type="Pfam" id="PF02653">
    <property type="entry name" value="BPD_transp_2"/>
    <property type="match status" value="1"/>
</dbReference>
<protein>
    <submittedName>
        <fullName evidence="7">ABC transporter permease</fullName>
    </submittedName>
</protein>
<dbReference type="PANTHER" id="PTHR32196:SF72">
    <property type="entry name" value="RIBOSE IMPORT PERMEASE PROTEIN RBSC"/>
    <property type="match status" value="1"/>
</dbReference>
<gene>
    <name evidence="7" type="ORF">H8S18_08850</name>
</gene>
<comment type="caution">
    <text evidence="7">The sequence shown here is derived from an EMBL/GenBank/DDBJ whole genome shotgun (WGS) entry which is preliminary data.</text>
</comment>
<dbReference type="RefSeq" id="WP_186857948.1">
    <property type="nucleotide sequence ID" value="NZ_JACOON010000004.1"/>
</dbReference>
<accession>A0ABR7EFL2</accession>
<comment type="subcellular location">
    <subcellularLocation>
        <location evidence="1">Cell membrane</location>
        <topology evidence="1">Multi-pass membrane protein</topology>
    </subcellularLocation>
</comment>
<feature type="transmembrane region" description="Helical" evidence="6">
    <location>
        <begin position="48"/>
        <end position="67"/>
    </location>
</feature>
<proteinExistence type="predicted"/>